<evidence type="ECO:0008006" key="3">
    <source>
        <dbReference type="Google" id="ProtNLM"/>
    </source>
</evidence>
<sequence length="216" mass="25164">MESILDIENNININNNNYNINIDNKNKNFIKEINSTFKDLKNYCKNDSLLYIFYRLIQADYNFYQQCLGIFEGIVGIHFKSFILIPRGSFATKTGLKSTIDLDLDFILPREFVKPEDLNSTLDFPLLLIEINQIISKTATNKQITIKSINKNITRSLKYVFTVEGIEVSVDLFPKLVSIEGKLVCPSHFKDETGNRYWEYSNFISEIEKPQFKNFK</sequence>
<proteinExistence type="predicted"/>
<organism evidence="1 2">
    <name type="scientific">Dictyostelium purpureum</name>
    <name type="common">Slime mold</name>
    <dbReference type="NCBI Taxonomy" id="5786"/>
    <lineage>
        <taxon>Eukaryota</taxon>
        <taxon>Amoebozoa</taxon>
        <taxon>Evosea</taxon>
        <taxon>Eumycetozoa</taxon>
        <taxon>Dictyostelia</taxon>
        <taxon>Dictyosteliales</taxon>
        <taxon>Dictyosteliaceae</taxon>
        <taxon>Dictyostelium</taxon>
    </lineage>
</organism>
<reference evidence="2" key="1">
    <citation type="journal article" date="2011" name="Genome Biol.">
        <title>Comparative genomics of the social amoebae Dictyostelium discoideum and Dictyostelium purpureum.</title>
        <authorList>
            <consortium name="US DOE Joint Genome Institute (JGI-PGF)"/>
            <person name="Sucgang R."/>
            <person name="Kuo A."/>
            <person name="Tian X."/>
            <person name="Salerno W."/>
            <person name="Parikh A."/>
            <person name="Feasley C.L."/>
            <person name="Dalin E."/>
            <person name="Tu H."/>
            <person name="Huang E."/>
            <person name="Barry K."/>
            <person name="Lindquist E."/>
            <person name="Shapiro H."/>
            <person name="Bruce D."/>
            <person name="Schmutz J."/>
            <person name="Salamov A."/>
            <person name="Fey P."/>
            <person name="Gaudet P."/>
            <person name="Anjard C."/>
            <person name="Babu M.M."/>
            <person name="Basu S."/>
            <person name="Bushmanova Y."/>
            <person name="van der Wel H."/>
            <person name="Katoh-Kurasawa M."/>
            <person name="Dinh C."/>
            <person name="Coutinho P.M."/>
            <person name="Saito T."/>
            <person name="Elias M."/>
            <person name="Schaap P."/>
            <person name="Kay R.R."/>
            <person name="Henrissat B."/>
            <person name="Eichinger L."/>
            <person name="Rivero F."/>
            <person name="Putnam N.H."/>
            <person name="West C.M."/>
            <person name="Loomis W.F."/>
            <person name="Chisholm R.L."/>
            <person name="Shaulsky G."/>
            <person name="Strassmann J.E."/>
            <person name="Queller D.C."/>
            <person name="Kuspa A."/>
            <person name="Grigoriev I.V."/>
        </authorList>
    </citation>
    <scope>NUCLEOTIDE SEQUENCE [LARGE SCALE GENOMIC DNA]</scope>
    <source>
        <strain evidence="2">QSDP1</strain>
    </source>
</reference>
<evidence type="ECO:0000313" key="1">
    <source>
        <dbReference type="EMBL" id="EGC35343.1"/>
    </source>
</evidence>
<dbReference type="InParanoid" id="F0ZL45"/>
<dbReference type="EMBL" id="GL871063">
    <property type="protein sequence ID" value="EGC35343.1"/>
    <property type="molecule type" value="Genomic_DNA"/>
</dbReference>
<dbReference type="Proteomes" id="UP000001064">
    <property type="component" value="Unassembled WGS sequence"/>
</dbReference>
<dbReference type="KEGG" id="dpp:DICPUDRAFT_92046"/>
<gene>
    <name evidence="1" type="ORF">DICPUDRAFT_92046</name>
</gene>
<dbReference type="GeneID" id="10501567"/>
<keyword evidence="2" id="KW-1185">Reference proteome</keyword>
<dbReference type="OrthoDB" id="10523385at2759"/>
<protein>
    <recommendedName>
        <fullName evidence="3">Polymerase nucleotidyl transferase domain-containing protein</fullName>
    </recommendedName>
</protein>
<dbReference type="RefSeq" id="XP_003288150.1">
    <property type="nucleotide sequence ID" value="XM_003288102.1"/>
</dbReference>
<dbReference type="AlphaFoldDB" id="F0ZL45"/>
<dbReference type="eggNOG" id="ENOG502RI1G">
    <property type="taxonomic scope" value="Eukaryota"/>
</dbReference>
<dbReference type="VEuPathDB" id="AmoebaDB:DICPUDRAFT_92046"/>
<accession>F0ZL45</accession>
<name>F0ZL45_DICPU</name>
<evidence type="ECO:0000313" key="2">
    <source>
        <dbReference type="Proteomes" id="UP000001064"/>
    </source>
</evidence>